<name>A0A1B2HZH7_9PSEU</name>
<organism evidence="1 2">
    <name type="scientific">Lentzea guizhouensis</name>
    <dbReference type="NCBI Taxonomy" id="1586287"/>
    <lineage>
        <taxon>Bacteria</taxon>
        <taxon>Bacillati</taxon>
        <taxon>Actinomycetota</taxon>
        <taxon>Actinomycetes</taxon>
        <taxon>Pseudonocardiales</taxon>
        <taxon>Pseudonocardiaceae</taxon>
        <taxon>Lentzea</taxon>
    </lineage>
</organism>
<dbReference type="KEGG" id="led:BBK82_29195"/>
<reference evidence="1 2" key="1">
    <citation type="submission" date="2016-07" db="EMBL/GenBank/DDBJ databases">
        <title>Complete genome sequence of the Lentzea guizhouensis DHS C013.</title>
        <authorList>
            <person name="Cao C."/>
        </authorList>
    </citation>
    <scope>NUCLEOTIDE SEQUENCE [LARGE SCALE GENOMIC DNA]</scope>
    <source>
        <strain evidence="1 2">DHS C013</strain>
    </source>
</reference>
<gene>
    <name evidence="1" type="ORF">BBK82_29195</name>
</gene>
<proteinExistence type="predicted"/>
<accession>A0A1B2HZH7</accession>
<dbReference type="Pfam" id="PF20062">
    <property type="entry name" value="DUF6461"/>
    <property type="match status" value="1"/>
</dbReference>
<protein>
    <submittedName>
        <fullName evidence="1">Uncharacterized protein</fullName>
    </submittedName>
</protein>
<dbReference type="RefSeq" id="WP_065921438.1">
    <property type="nucleotide sequence ID" value="NZ_CP016793.1"/>
</dbReference>
<sequence>MGDDEAVRERDRLVTALAGLPAGDGYSLGCVAGLDAEEVVRRLGARPIDVTADELRLWGEIDPFSAEAESTVGVSTVPGGCVVLQPWGFAAADNTLLNRLSEGTVAYGMYANPKSGNQGGVHRDGVTEAWDLHPGGGVDDDEPDDVLAALYEDEPVAYCCAFVGLKPTDHRAFTSPDRWLRLPS</sequence>
<dbReference type="InterPro" id="IPR045592">
    <property type="entry name" value="DUF6461"/>
</dbReference>
<dbReference type="AlphaFoldDB" id="A0A1B2HZH7"/>
<dbReference type="Proteomes" id="UP000093053">
    <property type="component" value="Chromosome"/>
</dbReference>
<keyword evidence="2" id="KW-1185">Reference proteome</keyword>
<dbReference type="STRING" id="1586287.BBK82_29195"/>
<dbReference type="EMBL" id="CP016793">
    <property type="protein sequence ID" value="ANZ43116.1"/>
    <property type="molecule type" value="Genomic_DNA"/>
</dbReference>
<evidence type="ECO:0000313" key="2">
    <source>
        <dbReference type="Proteomes" id="UP000093053"/>
    </source>
</evidence>
<evidence type="ECO:0000313" key="1">
    <source>
        <dbReference type="EMBL" id="ANZ43116.1"/>
    </source>
</evidence>